<accession>A0AAV2QSX1</accession>
<dbReference type="GO" id="GO:0005576">
    <property type="term" value="C:extracellular region"/>
    <property type="evidence" value="ECO:0007669"/>
    <property type="project" value="TreeGrafter"/>
</dbReference>
<evidence type="ECO:0000256" key="2">
    <source>
        <dbReference type="ARBA" id="ARBA00023295"/>
    </source>
</evidence>
<evidence type="ECO:0000256" key="3">
    <source>
        <dbReference type="RuleBase" id="RU000489"/>
    </source>
</evidence>
<gene>
    <name evidence="6" type="ORF">MNOR_LOCUS15856</name>
</gene>
<feature type="non-terminal residue" evidence="6">
    <location>
        <position position="1"/>
    </location>
</feature>
<dbReference type="GO" id="GO:0004568">
    <property type="term" value="F:chitinase activity"/>
    <property type="evidence" value="ECO:0007669"/>
    <property type="project" value="UniProtKB-ARBA"/>
</dbReference>
<dbReference type="InterPro" id="IPR017853">
    <property type="entry name" value="GH"/>
</dbReference>
<evidence type="ECO:0000259" key="5">
    <source>
        <dbReference type="PROSITE" id="PS51910"/>
    </source>
</evidence>
<dbReference type="PROSITE" id="PS51910">
    <property type="entry name" value="GH18_2"/>
    <property type="match status" value="1"/>
</dbReference>
<dbReference type="SUPFAM" id="SSF51445">
    <property type="entry name" value="(Trans)glycosidases"/>
    <property type="match status" value="1"/>
</dbReference>
<dbReference type="EMBL" id="CAXKWB010010127">
    <property type="protein sequence ID" value="CAL4096913.1"/>
    <property type="molecule type" value="Genomic_DNA"/>
</dbReference>
<dbReference type="InterPro" id="IPR001579">
    <property type="entry name" value="Glyco_hydro_18_chit_AS"/>
</dbReference>
<dbReference type="PANTHER" id="PTHR11177:SF360">
    <property type="entry name" value="CHITINASE 4-RELATED"/>
    <property type="match status" value="1"/>
</dbReference>
<dbReference type="GO" id="GO:0006032">
    <property type="term" value="P:chitin catabolic process"/>
    <property type="evidence" value="ECO:0007669"/>
    <property type="project" value="TreeGrafter"/>
</dbReference>
<keyword evidence="1 3" id="KW-0378">Hydrolase</keyword>
<evidence type="ECO:0000256" key="1">
    <source>
        <dbReference type="ARBA" id="ARBA00022801"/>
    </source>
</evidence>
<dbReference type="GO" id="GO:0005975">
    <property type="term" value="P:carbohydrate metabolic process"/>
    <property type="evidence" value="ECO:0007669"/>
    <property type="project" value="InterPro"/>
</dbReference>
<dbReference type="InterPro" id="IPR001223">
    <property type="entry name" value="Glyco_hydro18_cat"/>
</dbReference>
<keyword evidence="7" id="KW-1185">Reference proteome</keyword>
<proteinExistence type="inferred from homology"/>
<organism evidence="6 7">
    <name type="scientific">Meganyctiphanes norvegica</name>
    <name type="common">Northern krill</name>
    <name type="synonym">Thysanopoda norvegica</name>
    <dbReference type="NCBI Taxonomy" id="48144"/>
    <lineage>
        <taxon>Eukaryota</taxon>
        <taxon>Metazoa</taxon>
        <taxon>Ecdysozoa</taxon>
        <taxon>Arthropoda</taxon>
        <taxon>Crustacea</taxon>
        <taxon>Multicrustacea</taxon>
        <taxon>Malacostraca</taxon>
        <taxon>Eumalacostraca</taxon>
        <taxon>Eucarida</taxon>
        <taxon>Euphausiacea</taxon>
        <taxon>Euphausiidae</taxon>
        <taxon>Meganyctiphanes</taxon>
    </lineage>
</organism>
<dbReference type="AlphaFoldDB" id="A0AAV2QSX1"/>
<name>A0AAV2QSX1_MEGNR</name>
<dbReference type="Proteomes" id="UP001497623">
    <property type="component" value="Unassembled WGS sequence"/>
</dbReference>
<sequence length="114" mass="12719">VELLLKHNFDGLDMDWEYPALRGGVPEDKTNFSILLKELKKAFSSHGLLLSAAVGMGPITIASAYDVPTIAESLDFINLMTYDFHGAWKKQTGHNTPLSVRPSENGEWRLFNLV</sequence>
<protein>
    <recommendedName>
        <fullName evidence="5">GH18 domain-containing protein</fullName>
    </recommendedName>
</protein>
<reference evidence="6 7" key="1">
    <citation type="submission" date="2024-05" db="EMBL/GenBank/DDBJ databases">
        <authorList>
            <person name="Wallberg A."/>
        </authorList>
    </citation>
    <scope>NUCLEOTIDE SEQUENCE [LARGE SCALE GENOMIC DNA]</scope>
</reference>
<dbReference type="Pfam" id="PF00704">
    <property type="entry name" value="Glyco_hydro_18"/>
    <property type="match status" value="1"/>
</dbReference>
<keyword evidence="2 3" id="KW-0326">Glycosidase</keyword>
<feature type="non-terminal residue" evidence="6">
    <location>
        <position position="114"/>
    </location>
</feature>
<evidence type="ECO:0000313" key="7">
    <source>
        <dbReference type="Proteomes" id="UP001497623"/>
    </source>
</evidence>
<dbReference type="PROSITE" id="PS01095">
    <property type="entry name" value="GH18_1"/>
    <property type="match status" value="1"/>
</dbReference>
<dbReference type="InterPro" id="IPR050314">
    <property type="entry name" value="Glycosyl_Hydrlase_18"/>
</dbReference>
<evidence type="ECO:0000256" key="4">
    <source>
        <dbReference type="RuleBase" id="RU004453"/>
    </source>
</evidence>
<dbReference type="PANTHER" id="PTHR11177">
    <property type="entry name" value="CHITINASE"/>
    <property type="match status" value="1"/>
</dbReference>
<feature type="domain" description="GH18" evidence="5">
    <location>
        <begin position="1"/>
        <end position="114"/>
    </location>
</feature>
<dbReference type="GO" id="GO:0008061">
    <property type="term" value="F:chitin binding"/>
    <property type="evidence" value="ECO:0007669"/>
    <property type="project" value="TreeGrafter"/>
</dbReference>
<comment type="caution">
    <text evidence="6">The sequence shown here is derived from an EMBL/GenBank/DDBJ whole genome shotgun (WGS) entry which is preliminary data.</text>
</comment>
<dbReference type="Gene3D" id="3.20.20.80">
    <property type="entry name" value="Glycosidases"/>
    <property type="match status" value="1"/>
</dbReference>
<evidence type="ECO:0000313" key="6">
    <source>
        <dbReference type="EMBL" id="CAL4096913.1"/>
    </source>
</evidence>
<comment type="similarity">
    <text evidence="4">Belongs to the glycosyl hydrolase 18 family.</text>
</comment>